<dbReference type="Proteomes" id="UP000887580">
    <property type="component" value="Unplaced"/>
</dbReference>
<accession>A0AC35GWS7</accession>
<evidence type="ECO:0000313" key="2">
    <source>
        <dbReference type="WBParaSite" id="PS1159_v2.g960.t1"/>
    </source>
</evidence>
<sequence length="121" mass="12877">MPKIQNLPILESESGDSAFKSIEPGSSPRDIKKHLCCSSTLGAAFNIPIGVDEPESDSFTEAALPDPDPADGFDVVPDAFPLPPPTFPPFKTIIDFSKKSIAAGSLTDFLPFFIIISSVPI</sequence>
<reference evidence="2" key="1">
    <citation type="submission" date="2022-11" db="UniProtKB">
        <authorList>
            <consortium name="WormBaseParasite"/>
        </authorList>
    </citation>
    <scope>IDENTIFICATION</scope>
</reference>
<name>A0AC35GWS7_9BILA</name>
<protein>
    <submittedName>
        <fullName evidence="2">Uncharacterized protein</fullName>
    </submittedName>
</protein>
<dbReference type="WBParaSite" id="PS1159_v2.g960.t1">
    <property type="protein sequence ID" value="PS1159_v2.g960.t1"/>
    <property type="gene ID" value="PS1159_v2.g960"/>
</dbReference>
<evidence type="ECO:0000313" key="1">
    <source>
        <dbReference type="Proteomes" id="UP000887580"/>
    </source>
</evidence>
<organism evidence="1 2">
    <name type="scientific">Panagrolaimus sp. PS1159</name>
    <dbReference type="NCBI Taxonomy" id="55785"/>
    <lineage>
        <taxon>Eukaryota</taxon>
        <taxon>Metazoa</taxon>
        <taxon>Ecdysozoa</taxon>
        <taxon>Nematoda</taxon>
        <taxon>Chromadorea</taxon>
        <taxon>Rhabditida</taxon>
        <taxon>Tylenchina</taxon>
        <taxon>Panagrolaimomorpha</taxon>
        <taxon>Panagrolaimoidea</taxon>
        <taxon>Panagrolaimidae</taxon>
        <taxon>Panagrolaimus</taxon>
    </lineage>
</organism>
<proteinExistence type="predicted"/>